<sequence length="22" mass="2544">MTKSPCKLEALFSHHNSTIDQR</sequence>
<keyword evidence="2" id="KW-1185">Reference proteome</keyword>
<dbReference type="Ensembl" id="ENSCINT00000032367.1">
    <property type="protein sequence ID" value="ENSCINP00000035289.1"/>
    <property type="gene ID" value="ENSCING00000024151.1"/>
</dbReference>
<evidence type="ECO:0000313" key="1">
    <source>
        <dbReference type="Ensembl" id="ENSCINP00000035289.1"/>
    </source>
</evidence>
<dbReference type="InParanoid" id="H2Y055"/>
<reference evidence="1" key="2">
    <citation type="submission" date="2025-08" db="UniProtKB">
        <authorList>
            <consortium name="Ensembl"/>
        </authorList>
    </citation>
    <scope>IDENTIFICATION</scope>
</reference>
<reference evidence="1" key="3">
    <citation type="submission" date="2025-09" db="UniProtKB">
        <authorList>
            <consortium name="Ensembl"/>
        </authorList>
    </citation>
    <scope>IDENTIFICATION</scope>
</reference>
<dbReference type="HOGENOM" id="CLU_3425046_0_0_1"/>
<name>H2Y055_CIOIN</name>
<evidence type="ECO:0000313" key="2">
    <source>
        <dbReference type="Proteomes" id="UP000008144"/>
    </source>
</evidence>
<dbReference type="AlphaFoldDB" id="H2Y055"/>
<accession>H2Y055</accession>
<proteinExistence type="predicted"/>
<reference evidence="2" key="1">
    <citation type="journal article" date="2002" name="Science">
        <title>The draft genome of Ciona intestinalis: insights into chordate and vertebrate origins.</title>
        <authorList>
            <person name="Dehal P."/>
            <person name="Satou Y."/>
            <person name="Campbell R.K."/>
            <person name="Chapman J."/>
            <person name="Degnan B."/>
            <person name="De Tomaso A."/>
            <person name="Davidson B."/>
            <person name="Di Gregorio A."/>
            <person name="Gelpke M."/>
            <person name="Goodstein D.M."/>
            <person name="Harafuji N."/>
            <person name="Hastings K.E."/>
            <person name="Ho I."/>
            <person name="Hotta K."/>
            <person name="Huang W."/>
            <person name="Kawashima T."/>
            <person name="Lemaire P."/>
            <person name="Martinez D."/>
            <person name="Meinertzhagen I.A."/>
            <person name="Necula S."/>
            <person name="Nonaka M."/>
            <person name="Putnam N."/>
            <person name="Rash S."/>
            <person name="Saiga H."/>
            <person name="Satake M."/>
            <person name="Terry A."/>
            <person name="Yamada L."/>
            <person name="Wang H.G."/>
            <person name="Awazu S."/>
            <person name="Azumi K."/>
            <person name="Boore J."/>
            <person name="Branno M."/>
            <person name="Chin-Bow S."/>
            <person name="DeSantis R."/>
            <person name="Doyle S."/>
            <person name="Francino P."/>
            <person name="Keys D.N."/>
            <person name="Haga S."/>
            <person name="Hayashi H."/>
            <person name="Hino K."/>
            <person name="Imai K.S."/>
            <person name="Inaba K."/>
            <person name="Kano S."/>
            <person name="Kobayashi K."/>
            <person name="Kobayashi M."/>
            <person name="Lee B.I."/>
            <person name="Makabe K.W."/>
            <person name="Manohar C."/>
            <person name="Matassi G."/>
            <person name="Medina M."/>
            <person name="Mochizuki Y."/>
            <person name="Mount S."/>
            <person name="Morishita T."/>
            <person name="Miura S."/>
            <person name="Nakayama A."/>
            <person name="Nishizaka S."/>
            <person name="Nomoto H."/>
            <person name="Ohta F."/>
            <person name="Oishi K."/>
            <person name="Rigoutsos I."/>
            <person name="Sano M."/>
            <person name="Sasaki A."/>
            <person name="Sasakura Y."/>
            <person name="Shoguchi E."/>
            <person name="Shin-i T."/>
            <person name="Spagnuolo A."/>
            <person name="Stainier D."/>
            <person name="Suzuki M.M."/>
            <person name="Tassy O."/>
            <person name="Takatori N."/>
            <person name="Tokuoka M."/>
            <person name="Yagi K."/>
            <person name="Yoshizaki F."/>
            <person name="Wada S."/>
            <person name="Zhang C."/>
            <person name="Hyatt P.D."/>
            <person name="Larimer F."/>
            <person name="Detter C."/>
            <person name="Doggett N."/>
            <person name="Glavina T."/>
            <person name="Hawkins T."/>
            <person name="Richardson P."/>
            <person name="Lucas S."/>
            <person name="Kohara Y."/>
            <person name="Levine M."/>
            <person name="Satoh N."/>
            <person name="Rokhsar D.S."/>
        </authorList>
    </citation>
    <scope>NUCLEOTIDE SEQUENCE [LARGE SCALE GENOMIC DNA]</scope>
</reference>
<dbReference type="Proteomes" id="UP000008144">
    <property type="component" value="Unassembled WGS sequence"/>
</dbReference>
<protein>
    <submittedName>
        <fullName evidence="1">Uncharacterized protein</fullName>
    </submittedName>
</protein>
<organism evidence="1 2">
    <name type="scientific">Ciona intestinalis</name>
    <name type="common">Transparent sea squirt</name>
    <name type="synonym">Ascidia intestinalis</name>
    <dbReference type="NCBI Taxonomy" id="7719"/>
    <lineage>
        <taxon>Eukaryota</taxon>
        <taxon>Metazoa</taxon>
        <taxon>Chordata</taxon>
        <taxon>Tunicata</taxon>
        <taxon>Ascidiacea</taxon>
        <taxon>Phlebobranchia</taxon>
        <taxon>Cionidae</taxon>
        <taxon>Ciona</taxon>
    </lineage>
</organism>